<proteinExistence type="predicted"/>
<evidence type="ECO:0000313" key="1">
    <source>
        <dbReference type="EMBL" id="JAE20824.1"/>
    </source>
</evidence>
<name>A0A0A9GBJ8_ARUDO</name>
<protein>
    <submittedName>
        <fullName evidence="1">Uncharacterized protein</fullName>
    </submittedName>
</protein>
<dbReference type="EMBL" id="GBRH01177072">
    <property type="protein sequence ID" value="JAE20824.1"/>
    <property type="molecule type" value="Transcribed_RNA"/>
</dbReference>
<dbReference type="AlphaFoldDB" id="A0A0A9GBJ8"/>
<organism evidence="1">
    <name type="scientific">Arundo donax</name>
    <name type="common">Giant reed</name>
    <name type="synonym">Donax arundinaceus</name>
    <dbReference type="NCBI Taxonomy" id="35708"/>
    <lineage>
        <taxon>Eukaryota</taxon>
        <taxon>Viridiplantae</taxon>
        <taxon>Streptophyta</taxon>
        <taxon>Embryophyta</taxon>
        <taxon>Tracheophyta</taxon>
        <taxon>Spermatophyta</taxon>
        <taxon>Magnoliopsida</taxon>
        <taxon>Liliopsida</taxon>
        <taxon>Poales</taxon>
        <taxon>Poaceae</taxon>
        <taxon>PACMAD clade</taxon>
        <taxon>Arundinoideae</taxon>
        <taxon>Arundineae</taxon>
        <taxon>Arundo</taxon>
    </lineage>
</organism>
<reference evidence="1" key="1">
    <citation type="submission" date="2014-09" db="EMBL/GenBank/DDBJ databases">
        <authorList>
            <person name="Magalhaes I.L.F."/>
            <person name="Oliveira U."/>
            <person name="Santos F.R."/>
            <person name="Vidigal T.H.D.A."/>
            <person name="Brescovit A.D."/>
            <person name="Santos A.J."/>
        </authorList>
    </citation>
    <scope>NUCLEOTIDE SEQUENCE</scope>
    <source>
        <tissue evidence="1">Shoot tissue taken approximately 20 cm above the soil surface</tissue>
    </source>
</reference>
<sequence length="68" mass="6779">MPPGRIALQSMPSSPHAKSMFSCKTISSAAGFGTHHRRVTAAGPGPGAGVTFVLTGSTVSGAVRIPTS</sequence>
<reference evidence="1" key="2">
    <citation type="journal article" date="2015" name="Data Brief">
        <title>Shoot transcriptome of the giant reed, Arundo donax.</title>
        <authorList>
            <person name="Barrero R.A."/>
            <person name="Guerrero F.D."/>
            <person name="Moolhuijzen P."/>
            <person name="Goolsby J.A."/>
            <person name="Tidwell J."/>
            <person name="Bellgard S.E."/>
            <person name="Bellgard M.I."/>
        </authorList>
    </citation>
    <scope>NUCLEOTIDE SEQUENCE</scope>
    <source>
        <tissue evidence="1">Shoot tissue taken approximately 20 cm above the soil surface</tissue>
    </source>
</reference>
<accession>A0A0A9GBJ8</accession>